<reference evidence="3 4" key="1">
    <citation type="submission" date="2020-07" db="EMBL/GenBank/DDBJ databases">
        <title>Novel species isolated from subtropical streams in China.</title>
        <authorList>
            <person name="Lu H."/>
        </authorList>
    </citation>
    <scope>NUCLEOTIDE SEQUENCE [LARGE SCALE GENOMIC DNA]</scope>
    <source>
        <strain evidence="3 4">LX20W</strain>
    </source>
</reference>
<dbReference type="NCBIfam" id="NF005451">
    <property type="entry name" value="PRK07044.1"/>
    <property type="match status" value="1"/>
</dbReference>
<dbReference type="InterPro" id="IPR001303">
    <property type="entry name" value="Aldolase_II/adducin_N"/>
</dbReference>
<dbReference type="InterPro" id="IPR036409">
    <property type="entry name" value="Aldolase_II/adducin_N_sf"/>
</dbReference>
<evidence type="ECO:0000313" key="4">
    <source>
        <dbReference type="Proteomes" id="UP000534388"/>
    </source>
</evidence>
<comment type="similarity">
    <text evidence="1">Belongs to the aldolase class II family.</text>
</comment>
<proteinExistence type="inferred from homology"/>
<gene>
    <name evidence="3" type="ORF">H3H37_14905</name>
</gene>
<dbReference type="Gene3D" id="3.40.225.10">
    <property type="entry name" value="Class II aldolase/adducin N-terminal domain"/>
    <property type="match status" value="1"/>
</dbReference>
<dbReference type="EMBL" id="JACEZT010000009">
    <property type="protein sequence ID" value="MBA5638346.1"/>
    <property type="molecule type" value="Genomic_DNA"/>
</dbReference>
<dbReference type="AlphaFoldDB" id="A0A7W2ETI5"/>
<evidence type="ECO:0000256" key="1">
    <source>
        <dbReference type="ARBA" id="ARBA00037961"/>
    </source>
</evidence>
<dbReference type="Pfam" id="PF00596">
    <property type="entry name" value="Aldolase_II"/>
    <property type="match status" value="1"/>
</dbReference>
<dbReference type="Proteomes" id="UP000534388">
    <property type="component" value="Unassembled WGS sequence"/>
</dbReference>
<sequence>MDRLCNEGRAALPTPGVTSAAEWQIRIDLAACYRLCALYGWDDVIYTHITAAIPDQPGHYLINPFGLRFDEVRASNLVKVDHAGNIVCRSGHPVNRAGFALHAAVHGARPELGCVMHLHNANAIAVGAQEEGLLPLSSHALRFYQQLAYHDYEGLVLTMPEAARLVERLGAFPALLLRNHGSLVCGRTVAEAFVRMETLDKACGFQLKAQAGGAPLHTPPHAICAQAQRDLEAGGALEGTLEWPALLRKLDQLSPGYRG</sequence>
<keyword evidence="4" id="KW-1185">Reference proteome</keyword>
<dbReference type="PANTHER" id="PTHR10672">
    <property type="entry name" value="ADDUCIN"/>
    <property type="match status" value="1"/>
</dbReference>
<dbReference type="SUPFAM" id="SSF53639">
    <property type="entry name" value="AraD/HMP-PK domain-like"/>
    <property type="match status" value="1"/>
</dbReference>
<dbReference type="RefSeq" id="WP_182163822.1">
    <property type="nucleotide sequence ID" value="NZ_JACEZT010000009.1"/>
</dbReference>
<feature type="domain" description="Class II aldolase/adducin N-terminal" evidence="2">
    <location>
        <begin position="27"/>
        <end position="207"/>
    </location>
</feature>
<dbReference type="InterPro" id="IPR051017">
    <property type="entry name" value="Aldolase-II_Adducin_sf"/>
</dbReference>
<organism evidence="3 4">
    <name type="scientific">Rugamonas brunnea</name>
    <dbReference type="NCBI Taxonomy" id="2758569"/>
    <lineage>
        <taxon>Bacteria</taxon>
        <taxon>Pseudomonadati</taxon>
        <taxon>Pseudomonadota</taxon>
        <taxon>Betaproteobacteria</taxon>
        <taxon>Burkholderiales</taxon>
        <taxon>Oxalobacteraceae</taxon>
        <taxon>Telluria group</taxon>
        <taxon>Rugamonas</taxon>
    </lineage>
</organism>
<evidence type="ECO:0000259" key="2">
    <source>
        <dbReference type="SMART" id="SM01007"/>
    </source>
</evidence>
<name>A0A7W2ETI5_9BURK</name>
<dbReference type="GO" id="GO:0051015">
    <property type="term" value="F:actin filament binding"/>
    <property type="evidence" value="ECO:0007669"/>
    <property type="project" value="TreeGrafter"/>
</dbReference>
<evidence type="ECO:0000313" key="3">
    <source>
        <dbReference type="EMBL" id="MBA5638346.1"/>
    </source>
</evidence>
<dbReference type="PANTHER" id="PTHR10672:SF3">
    <property type="entry name" value="PROTEIN HU-LI TAI SHAO"/>
    <property type="match status" value="1"/>
</dbReference>
<comment type="caution">
    <text evidence="3">The sequence shown here is derived from an EMBL/GenBank/DDBJ whole genome shotgun (WGS) entry which is preliminary data.</text>
</comment>
<dbReference type="SMART" id="SM01007">
    <property type="entry name" value="Aldolase_II"/>
    <property type="match status" value="1"/>
</dbReference>
<dbReference type="GO" id="GO:0005856">
    <property type="term" value="C:cytoskeleton"/>
    <property type="evidence" value="ECO:0007669"/>
    <property type="project" value="TreeGrafter"/>
</dbReference>
<protein>
    <submittedName>
        <fullName evidence="3">Class II aldolase/adducin family protein</fullName>
    </submittedName>
</protein>
<accession>A0A7W2ETI5</accession>